<feature type="region of interest" description="Disordered" evidence="6">
    <location>
        <begin position="2225"/>
        <end position="2245"/>
    </location>
</feature>
<evidence type="ECO:0000313" key="9">
    <source>
        <dbReference type="Proteomes" id="UP000728185"/>
    </source>
</evidence>
<keyword evidence="5" id="KW-0175">Coiled coil</keyword>
<dbReference type="GO" id="GO:0016589">
    <property type="term" value="C:NURF complex"/>
    <property type="evidence" value="ECO:0007669"/>
    <property type="project" value="InterPro"/>
</dbReference>
<feature type="compositionally biased region" description="Low complexity" evidence="6">
    <location>
        <begin position="776"/>
        <end position="788"/>
    </location>
</feature>
<feature type="region of interest" description="Disordered" evidence="6">
    <location>
        <begin position="511"/>
        <end position="569"/>
    </location>
</feature>
<dbReference type="PROSITE" id="PS50016">
    <property type="entry name" value="ZF_PHD_2"/>
    <property type="match status" value="2"/>
</dbReference>
<accession>A0A8E0S116</accession>
<feature type="region of interest" description="Disordered" evidence="6">
    <location>
        <begin position="1800"/>
        <end position="1990"/>
    </location>
</feature>
<dbReference type="InterPro" id="IPR038028">
    <property type="entry name" value="BPTF"/>
</dbReference>
<evidence type="ECO:0000259" key="7">
    <source>
        <dbReference type="PROSITE" id="PS50016"/>
    </source>
</evidence>
<evidence type="ECO:0000313" key="8">
    <source>
        <dbReference type="EMBL" id="KAA0195013.1"/>
    </source>
</evidence>
<evidence type="ECO:0000256" key="4">
    <source>
        <dbReference type="PROSITE-ProRule" id="PRU00146"/>
    </source>
</evidence>
<evidence type="ECO:0000256" key="6">
    <source>
        <dbReference type="SAM" id="MobiDB-lite"/>
    </source>
</evidence>
<dbReference type="InterPro" id="IPR019787">
    <property type="entry name" value="Znf_PHD-finger"/>
</dbReference>
<evidence type="ECO:0000256" key="1">
    <source>
        <dbReference type="ARBA" id="ARBA00022723"/>
    </source>
</evidence>
<feature type="compositionally biased region" description="Polar residues" evidence="6">
    <location>
        <begin position="1583"/>
        <end position="1602"/>
    </location>
</feature>
<dbReference type="OrthoDB" id="784962at2759"/>
<feature type="compositionally biased region" description="Acidic residues" evidence="6">
    <location>
        <begin position="1656"/>
        <end position="1668"/>
    </location>
</feature>
<dbReference type="EMBL" id="LUCM01003983">
    <property type="protein sequence ID" value="KAA0195013.1"/>
    <property type="molecule type" value="Genomic_DNA"/>
</dbReference>
<feature type="compositionally biased region" description="Basic and acidic residues" evidence="6">
    <location>
        <begin position="2228"/>
        <end position="2243"/>
    </location>
</feature>
<feature type="compositionally biased region" description="Basic residues" evidence="6">
    <location>
        <begin position="869"/>
        <end position="878"/>
    </location>
</feature>
<dbReference type="PANTHER" id="PTHR45975">
    <property type="entry name" value="NUCLEOSOME-REMODELING FACTOR SUBUNIT BPTF"/>
    <property type="match status" value="1"/>
</dbReference>
<feature type="region of interest" description="Disordered" evidence="6">
    <location>
        <begin position="31"/>
        <end position="60"/>
    </location>
</feature>
<dbReference type="CDD" id="cd14686">
    <property type="entry name" value="bZIP"/>
    <property type="match status" value="1"/>
</dbReference>
<keyword evidence="2 4" id="KW-0863">Zinc-finger</keyword>
<keyword evidence="1" id="KW-0479">Metal-binding</keyword>
<dbReference type="PANTHER" id="PTHR45975:SF2">
    <property type="entry name" value="NUCLEOSOME-REMODELING FACTOR SUBUNIT BPTF"/>
    <property type="match status" value="1"/>
</dbReference>
<feature type="compositionally biased region" description="Acidic residues" evidence="6">
    <location>
        <begin position="35"/>
        <end position="44"/>
    </location>
</feature>
<dbReference type="SMART" id="SM00249">
    <property type="entry name" value="PHD"/>
    <property type="match status" value="2"/>
</dbReference>
<organism evidence="8 9">
    <name type="scientific">Fasciolopsis buskii</name>
    <dbReference type="NCBI Taxonomy" id="27845"/>
    <lineage>
        <taxon>Eukaryota</taxon>
        <taxon>Metazoa</taxon>
        <taxon>Spiralia</taxon>
        <taxon>Lophotrochozoa</taxon>
        <taxon>Platyhelminthes</taxon>
        <taxon>Trematoda</taxon>
        <taxon>Digenea</taxon>
        <taxon>Plagiorchiida</taxon>
        <taxon>Echinostomata</taxon>
        <taxon>Echinostomatoidea</taxon>
        <taxon>Fasciolidae</taxon>
        <taxon>Fasciolopsis</taxon>
    </lineage>
</organism>
<feature type="compositionally biased region" description="Low complexity" evidence="6">
    <location>
        <begin position="512"/>
        <end position="524"/>
    </location>
</feature>
<keyword evidence="9" id="KW-1185">Reference proteome</keyword>
<keyword evidence="3" id="KW-0862">Zinc</keyword>
<dbReference type="InterPro" id="IPR011011">
    <property type="entry name" value="Znf_FYVE_PHD"/>
</dbReference>
<dbReference type="Pfam" id="PF00628">
    <property type="entry name" value="PHD"/>
    <property type="match status" value="2"/>
</dbReference>
<feature type="compositionally biased region" description="Basic residues" evidence="6">
    <location>
        <begin position="1603"/>
        <end position="1614"/>
    </location>
</feature>
<feature type="coiled-coil region" evidence="5">
    <location>
        <begin position="652"/>
        <end position="703"/>
    </location>
</feature>
<feature type="compositionally biased region" description="Polar residues" evidence="6">
    <location>
        <begin position="964"/>
        <end position="979"/>
    </location>
</feature>
<proteinExistence type="predicted"/>
<dbReference type="GO" id="GO:0006357">
    <property type="term" value="P:regulation of transcription by RNA polymerase II"/>
    <property type="evidence" value="ECO:0007669"/>
    <property type="project" value="InterPro"/>
</dbReference>
<evidence type="ECO:0000256" key="3">
    <source>
        <dbReference type="ARBA" id="ARBA00022833"/>
    </source>
</evidence>
<name>A0A8E0S116_9TREM</name>
<feature type="region of interest" description="Disordered" evidence="6">
    <location>
        <begin position="775"/>
        <end position="896"/>
    </location>
</feature>
<dbReference type="GO" id="GO:0008270">
    <property type="term" value="F:zinc ion binding"/>
    <property type="evidence" value="ECO:0007669"/>
    <property type="project" value="UniProtKB-KW"/>
</dbReference>
<evidence type="ECO:0000256" key="5">
    <source>
        <dbReference type="SAM" id="Coils"/>
    </source>
</evidence>
<feature type="compositionally biased region" description="Acidic residues" evidence="6">
    <location>
        <begin position="882"/>
        <end position="896"/>
    </location>
</feature>
<feature type="region of interest" description="Disordered" evidence="6">
    <location>
        <begin position="920"/>
        <end position="979"/>
    </location>
</feature>
<dbReference type="GO" id="GO:0000978">
    <property type="term" value="F:RNA polymerase II cis-regulatory region sequence-specific DNA binding"/>
    <property type="evidence" value="ECO:0007669"/>
    <property type="project" value="TreeGrafter"/>
</dbReference>
<feature type="compositionally biased region" description="Low complexity" evidence="6">
    <location>
        <begin position="1974"/>
        <end position="1986"/>
    </location>
</feature>
<feature type="non-terminal residue" evidence="8">
    <location>
        <position position="2294"/>
    </location>
</feature>
<feature type="compositionally biased region" description="Polar residues" evidence="6">
    <location>
        <begin position="1868"/>
        <end position="1884"/>
    </location>
</feature>
<gene>
    <name evidence="8" type="ORF">FBUS_03351</name>
</gene>
<feature type="domain" description="PHD-type" evidence="7">
    <location>
        <begin position="2169"/>
        <end position="2221"/>
    </location>
</feature>
<feature type="domain" description="PHD-type" evidence="7">
    <location>
        <begin position="2110"/>
        <end position="2162"/>
    </location>
</feature>
<feature type="compositionally biased region" description="Basic and acidic residues" evidence="6">
    <location>
        <begin position="527"/>
        <end position="555"/>
    </location>
</feature>
<feature type="region of interest" description="Disordered" evidence="6">
    <location>
        <begin position="344"/>
        <end position="369"/>
    </location>
</feature>
<dbReference type="SUPFAM" id="SSF57903">
    <property type="entry name" value="FYVE/PHD zinc finger"/>
    <property type="match status" value="2"/>
</dbReference>
<dbReference type="CDD" id="cd15560">
    <property type="entry name" value="PHD2_3_BPTF"/>
    <property type="match status" value="2"/>
</dbReference>
<dbReference type="Proteomes" id="UP000728185">
    <property type="component" value="Unassembled WGS sequence"/>
</dbReference>
<feature type="region of interest" description="Disordered" evidence="6">
    <location>
        <begin position="1571"/>
        <end position="1675"/>
    </location>
</feature>
<protein>
    <submittedName>
        <fullName evidence="8">Bromodomain PHD finger transcription factor</fullName>
    </submittedName>
</protein>
<comment type="caution">
    <text evidence="8">The sequence shown here is derived from an EMBL/GenBank/DDBJ whole genome shotgun (WGS) entry which is preliminary data.</text>
</comment>
<dbReference type="InterPro" id="IPR013083">
    <property type="entry name" value="Znf_RING/FYVE/PHD"/>
</dbReference>
<reference evidence="8" key="1">
    <citation type="submission" date="2019-05" db="EMBL/GenBank/DDBJ databases">
        <title>Annotation for the trematode Fasciolopsis buski.</title>
        <authorList>
            <person name="Choi Y.-J."/>
        </authorList>
    </citation>
    <scope>NUCLEOTIDE SEQUENCE</scope>
    <source>
        <strain evidence="8">HT</strain>
        <tissue evidence="8">Whole worm</tissue>
    </source>
</reference>
<dbReference type="Gene3D" id="2.60.120.650">
    <property type="entry name" value="Cupin"/>
    <property type="match status" value="1"/>
</dbReference>
<feature type="compositionally biased region" description="Acidic residues" evidence="6">
    <location>
        <begin position="933"/>
        <end position="943"/>
    </location>
</feature>
<dbReference type="Gene3D" id="3.30.40.10">
    <property type="entry name" value="Zinc/RING finger domain, C3HC4 (zinc finger)"/>
    <property type="match status" value="1"/>
</dbReference>
<feature type="compositionally biased region" description="Acidic residues" evidence="6">
    <location>
        <begin position="850"/>
        <end position="863"/>
    </location>
</feature>
<feature type="compositionally biased region" description="Basic residues" evidence="6">
    <location>
        <begin position="789"/>
        <end position="798"/>
    </location>
</feature>
<dbReference type="InterPro" id="IPR001965">
    <property type="entry name" value="Znf_PHD"/>
</dbReference>
<feature type="compositionally biased region" description="Basic and acidic residues" evidence="6">
    <location>
        <begin position="348"/>
        <end position="368"/>
    </location>
</feature>
<feature type="region of interest" description="Disordered" evidence="6">
    <location>
        <begin position="2028"/>
        <end position="2047"/>
    </location>
</feature>
<sequence>EPTNFTQREPCLPGLLDGVYDPHWQQAYADRFLDEPETGDDNTEDVSLNSDKEGDEELPERPLKRIRCNPLVEYAAEPPVYYYSTFEQLCELRARLSMRWEPWLCQRLDALMPRIQVEMLVTQQLTTEGLDILCQLQPDHERVNLGQAMHYAVSGAAPSHVTRVFPILEAEARQSTLRLTLDRDRVEDAVEYQSIASLLRVPPTLGLGIVRPRLPDPLPDDSLNELCNAEKNTTLGVLIVCDANTCAVRNHDGLLLRVDRPNLAMDDMCDPLFTPQERAAFSLRDCEGDSSTAPENSPKLRAYRLSDEGAWRSWSNLYTTGVWIGSEQQEEQGTDATRAACSNVAKSSETEQRTLKHHAAPRESDEAVSKSSTTLVNVLFSRAQVAEDRERKRVMGNKFNFTDTATELWNYIEPPLLASFFTDLVELLKCPCALDDNLFRPEWPATPWESVNVLRLTIAYMEAQGEIPVKPPKPSECRGHVLHPITGIPLYLNTQRAPYIIPGETLRQFEQTVPTSTPSLSPSSKGVDTDEAKPDPDDTRKKPDLTDDVPAREADGSSPKVETPADCQSSSDFNYSAVNLSAASDDLQSTSVAQSVDEPPVMNVSYGLSERIHFPPALIRPEVHSSSRRMRFRLDTLLSRRIAAAVADRDAAKSARTEMQALERDLDELKQEKSRLEARLSELAEEAQEARTAKAKAVKARQAAGPGPQFPVSVLQPQIRAAPFIVSTAGNRSVNLAAIQQENPSNSRRLIQHSFISTNSGNRYRILPQNLCQPVSARSSGGFRNSGSSKRKSAQSRRRSTDEDDGSDLDNEKRDDDSDYNPSEEYGCGPGQQLRRSARKQRATRHDPDFVVDFDDEDDDDEHNDTNSRSRRQRKNRRSREDDNENDGDSNCEFDADDSNLYLHARARVPQIDEVRIFRLPQFDGTGDSPSISEEERENENPETESKLDISNGPASVKNPSLDGVQSSPPRVSKTNTAVSRHSGVINRIVRLVRSVDQQPIPTSTSGNPAEFTDPPVTMDADYSALNPTTAASVTTSSSGGNVAPVRVVGTNLIRSISSASTGVSSTTVAPTVANTIPIAGSGSNTVRLVLQSSRIGSTNSDGTQNITITPVVDQDCSFAVSSATATGTTTILSESGETGSEAASHCQPAILRRTLTGIPTGDTKSGEIRLITVSQSQSIAALVATNTARLMAAVFVILFFDLQPIPTGRNLLVQVGEAQNRATNNKTASRNAPLIEDRALSAAQRHFVPRILSKGGTQGPVSVGTVLPSGETFIALDRAVSEATDRLRKADAEAANVKKQLLEVCQKIKQMTARLSQLRYLQEFADRPTSATYSLFRKHGLDPNADVTSEENCDNYEAKARLTASTEQKNVLLPCELPPVNTYVWPPLEWSSDQKRGFPSVSSLFRWHPKNLRSLILAAGRRELPGFDAEKKRLVQVVWPYPSAKPSLIEAWRLRLSQLRLPPTDYDNTDNSSPPQRFSGQQLAQLFLLLRSLWHMIRWDEMIGEPADGEHILDDDGHPCLREVTDYADSGTGKSGEPAYCTRRIIGVQPLDRFWLRVNYLVQLTHTNPVRERSKQSKKFRSSATRSGRHSTSGAGSTSRKGGSRRKPTKQRSRCGGNDPDYNPSEDEPWLFTSRRSRRRVRGSDDDSVDGASIDPDDDDGDNDFSDGDDRNSDRVSRIEEVWMSEESLLPLNLDVPSWNRRTAFEPINLATTRSVGTRRSRPPPEPPVITSEILEAKARARTLQAIRAARASVLARKTKAERCAVEQRARLLRTQLIARRRLYLNLARALADEAVEKQKEDLFAQSPSDSPDEDDSESTRTSPVQPRPVLPHTSSVKQTPTPVIRRPRGRPPTSGRYRANRGSRCPLTTSQVSYSPQPSDITSGLVKTPVATMKNTLVDSEEQENKPEWAFNRGGTISSRPRSVRRGAVPNRRGRPRGRTLSRILTVPPRVPDLPTSSTPEAVSPSRDDSNESSSGPSTPSTCPALGDSRLESLLSMPVEAMHSTQWSPQRSYKVEREVCLSHNASSAVRGARGTRRRVGRPPGRSLRATGRRVLTNVVDAPSSHSELDKKIPSLFYSHSVSKIERQQTGGQQRPDLATLNLSGFSNGLYCFCRTPYDPTREYLGCDLCQDWFHFECVGLTPTDAPKLGDSWHCPECRRAEEHANEMLYCLCRTPYEPTRVYIACDQCDEWYHAECVGLTSQQAATHAGTYICPRCTELSPPDPLAQRKTEERPNLKKEDSNNTMKTLYETALTASLQSQLAVLLRELQISEPLFHTSTQSVPLPVSLVQAA</sequence>
<feature type="compositionally biased region" description="Polar residues" evidence="6">
    <location>
        <begin position="1834"/>
        <end position="1843"/>
    </location>
</feature>
<evidence type="ECO:0000256" key="2">
    <source>
        <dbReference type="ARBA" id="ARBA00022771"/>
    </source>
</evidence>